<evidence type="ECO:0000256" key="1">
    <source>
        <dbReference type="ARBA" id="ARBA00008949"/>
    </source>
</evidence>
<dbReference type="Gene3D" id="2.40.155.10">
    <property type="entry name" value="Green fluorescent protein"/>
    <property type="match status" value="3"/>
</dbReference>
<gene>
    <name evidence="5" type="ORF">PEVE_00001909</name>
</gene>
<evidence type="ECO:0000256" key="3">
    <source>
        <dbReference type="ARBA" id="ARBA00023223"/>
    </source>
</evidence>
<dbReference type="SUPFAM" id="SSF54511">
    <property type="entry name" value="GFP-like"/>
    <property type="match status" value="3"/>
</dbReference>
<feature type="non-terminal residue" evidence="5">
    <location>
        <position position="1"/>
    </location>
</feature>
<evidence type="ECO:0008006" key="7">
    <source>
        <dbReference type="Google" id="ProtNLM"/>
    </source>
</evidence>
<name>A0ABN8Q4T2_9CNID</name>
<keyword evidence="2" id="KW-0157">Chromophore</keyword>
<evidence type="ECO:0000313" key="6">
    <source>
        <dbReference type="Proteomes" id="UP001159427"/>
    </source>
</evidence>
<protein>
    <recommendedName>
        <fullName evidence="7">Fluorescent protein</fullName>
    </recommendedName>
</protein>
<proteinExistence type="inferred from homology"/>
<keyword evidence="4" id="KW-0599">Photoprotein</keyword>
<dbReference type="InterPro" id="IPR009017">
    <property type="entry name" value="GFP"/>
</dbReference>
<dbReference type="InterPro" id="IPR000786">
    <property type="entry name" value="Green_fluorescent_prot"/>
</dbReference>
<organism evidence="5 6">
    <name type="scientific">Porites evermanni</name>
    <dbReference type="NCBI Taxonomy" id="104178"/>
    <lineage>
        <taxon>Eukaryota</taxon>
        <taxon>Metazoa</taxon>
        <taxon>Cnidaria</taxon>
        <taxon>Anthozoa</taxon>
        <taxon>Hexacorallia</taxon>
        <taxon>Scleractinia</taxon>
        <taxon>Fungiina</taxon>
        <taxon>Poritidae</taxon>
        <taxon>Porites</taxon>
    </lineage>
</organism>
<keyword evidence="3" id="KW-0455">Luminescence</keyword>
<evidence type="ECO:0000256" key="2">
    <source>
        <dbReference type="ARBA" id="ARBA00022991"/>
    </source>
</evidence>
<sequence>IIYIPQTATKDVKDEMKIKLHMDGDVNGYKFKIEGNGQGRPYEGVQTINLTVTNGGPLPFAFDILTAAFEYGNRVFTQYPPDIPDYFKQTFPDGYSWERTMEFEDGAKCEVKSVISLPKAGCFEYKIVFNGMGFPPNGPVMQKKTVKWEPSTEMMYMCGGELKGDVNMALLLEDGSHHRCDFKSTYKAKKPGIQLPKYHYIDHRIEILEQKDNYNQVVLYEKAAARYSPFPNSGFVEVHLFCLFGLFECVFLRTWRVTFFVNTVNKSVNFFPWFLECIPDLSRVGYRSTGAFIMNIYIRYTKAGCFEYKIVFNGMGFPPNGPVMQKKTVKWEPSTEMMYMCGGELKGDVNMALLLEDGSHHRCDFKSTYKAKKPGIQLPKYHYIDHRIEILEQKDNYNQVVLYEKAAARYSPYPQRTQSRVAIHPGDLEESRSKTTRTVRFISYFKSTIMTATKDVKDEMKIKLHMDGDVNGYMFKIEGNGQGRPYEGVQTINLTVTNGGPLPFAYDILTAAFEYGNRVFTQYPPDIPDYFKQTFPDGYSWERTMEFEDGAKCEVKSVISLPKAGCFEYKIVFNGMGFPPNGPVMQKKTVKWEPSTEMMYMCGGELKGDVNMALLLEDGSHHRCDFKSTYKAKKPGIQLPKYHYIDHRIEILEQKDNYNQVVLYEKAAARYSPFPVKAAK</sequence>
<comment type="similarity">
    <text evidence="1">Belongs to the GFP family.</text>
</comment>
<evidence type="ECO:0000313" key="5">
    <source>
        <dbReference type="EMBL" id="CAH3155645.1"/>
    </source>
</evidence>
<dbReference type="EMBL" id="CALNXI010001103">
    <property type="protein sequence ID" value="CAH3155645.1"/>
    <property type="molecule type" value="Genomic_DNA"/>
</dbReference>
<accession>A0ABN8Q4T2</accession>
<dbReference type="Proteomes" id="UP001159427">
    <property type="component" value="Unassembled WGS sequence"/>
</dbReference>
<dbReference type="Gene3D" id="3.30.1300.40">
    <property type="match status" value="2"/>
</dbReference>
<reference evidence="5 6" key="1">
    <citation type="submission" date="2022-05" db="EMBL/GenBank/DDBJ databases">
        <authorList>
            <consortium name="Genoscope - CEA"/>
            <person name="William W."/>
        </authorList>
    </citation>
    <scope>NUCLEOTIDE SEQUENCE [LARGE SCALE GENOMIC DNA]</scope>
</reference>
<dbReference type="InterPro" id="IPR011584">
    <property type="entry name" value="GFP-related"/>
</dbReference>
<comment type="caution">
    <text evidence="5">The sequence shown here is derived from an EMBL/GenBank/DDBJ whole genome shotgun (WGS) entry which is preliminary data.</text>
</comment>
<dbReference type="PRINTS" id="PR01229">
    <property type="entry name" value="GFLUORESCENT"/>
</dbReference>
<dbReference type="Pfam" id="PF01353">
    <property type="entry name" value="GFP"/>
    <property type="match status" value="3"/>
</dbReference>
<evidence type="ECO:0000256" key="4">
    <source>
        <dbReference type="ARBA" id="ARBA00023262"/>
    </source>
</evidence>
<keyword evidence="6" id="KW-1185">Reference proteome</keyword>